<evidence type="ECO:0000256" key="10">
    <source>
        <dbReference type="ARBA" id="ARBA00036651"/>
    </source>
</evidence>
<evidence type="ECO:0000256" key="8">
    <source>
        <dbReference type="ARBA" id="ARBA00023264"/>
    </source>
</evidence>
<keyword evidence="5 17" id="KW-1133">Transmembrane helix</keyword>
<name>T1KFL2_TETUR</name>
<feature type="compositionally biased region" description="Basic and acidic residues" evidence="16">
    <location>
        <begin position="383"/>
        <end position="399"/>
    </location>
</feature>
<dbReference type="AlphaFoldDB" id="T1KFL2"/>
<feature type="region of interest" description="Disordered" evidence="16">
    <location>
        <begin position="379"/>
        <end position="407"/>
    </location>
</feature>
<dbReference type="Pfam" id="PF01066">
    <property type="entry name" value="CDP-OH_P_transf"/>
    <property type="match status" value="1"/>
</dbReference>
<keyword evidence="4 17" id="KW-0812">Transmembrane</keyword>
<keyword evidence="7" id="KW-0444">Lipid biosynthesis</keyword>
<evidence type="ECO:0000256" key="7">
    <source>
        <dbReference type="ARBA" id="ARBA00023209"/>
    </source>
</evidence>
<feature type="transmembrane region" description="Helical" evidence="17">
    <location>
        <begin position="337"/>
        <end position="358"/>
    </location>
</feature>
<reference evidence="18" key="2">
    <citation type="submission" date="2015-06" db="UniProtKB">
        <authorList>
            <consortium name="EnsemblMetazoa"/>
        </authorList>
    </citation>
    <scope>IDENTIFICATION</scope>
</reference>
<dbReference type="PROSITE" id="PS00379">
    <property type="entry name" value="CDP_ALCOHOL_P_TRANSF"/>
    <property type="match status" value="1"/>
</dbReference>
<dbReference type="GO" id="GO:0005789">
    <property type="term" value="C:endoplasmic reticulum membrane"/>
    <property type="evidence" value="ECO:0007669"/>
    <property type="project" value="TreeGrafter"/>
</dbReference>
<evidence type="ECO:0000256" key="2">
    <source>
        <dbReference type="ARBA" id="ARBA00010441"/>
    </source>
</evidence>
<dbReference type="eggNOG" id="KOG2877">
    <property type="taxonomic scope" value="Eukaryota"/>
</dbReference>
<dbReference type="EC" id="2.7.8.2" evidence="13"/>
<comment type="similarity">
    <text evidence="2 15">Belongs to the CDP-alcohol phosphatidyltransferase class-I family.</text>
</comment>
<comment type="catalytic activity">
    <reaction evidence="10">
        <text>1,2-dioctanoyl-sn-glycerol + CDP-choline = 1,2-dioctanoyl-sn-glycero-3-phosphocholine + CMP + H(+)</text>
        <dbReference type="Rhea" id="RHEA:54232"/>
        <dbReference type="ChEBI" id="CHEBI:15378"/>
        <dbReference type="ChEBI" id="CHEBI:58779"/>
        <dbReference type="ChEBI" id="CHEBI:60377"/>
        <dbReference type="ChEBI" id="CHEBI:76979"/>
        <dbReference type="ChEBI" id="CHEBI:78228"/>
    </reaction>
    <physiologicalReaction direction="left-to-right" evidence="10">
        <dbReference type="Rhea" id="RHEA:54233"/>
    </physiologicalReaction>
</comment>
<proteinExistence type="inferred from homology"/>
<feature type="transmembrane region" description="Helical" evidence="17">
    <location>
        <begin position="282"/>
        <end position="302"/>
    </location>
</feature>
<protein>
    <recommendedName>
        <fullName evidence="13">diacylglycerol cholinephosphotransferase</fullName>
        <ecNumber evidence="13">2.7.8.2</ecNumber>
    </recommendedName>
</protein>
<dbReference type="InterPro" id="IPR043130">
    <property type="entry name" value="CDP-OH_PTrfase_TM_dom"/>
</dbReference>
<evidence type="ECO:0000256" key="9">
    <source>
        <dbReference type="ARBA" id="ARBA00036100"/>
    </source>
</evidence>
<evidence type="ECO:0000256" key="3">
    <source>
        <dbReference type="ARBA" id="ARBA00022679"/>
    </source>
</evidence>
<keyword evidence="7" id="KW-0443">Lipid metabolism</keyword>
<evidence type="ECO:0000256" key="16">
    <source>
        <dbReference type="SAM" id="MobiDB-lite"/>
    </source>
</evidence>
<comment type="subcellular location">
    <subcellularLocation>
        <location evidence="1">Membrane</location>
        <topology evidence="1">Multi-pass membrane protein</topology>
    </subcellularLocation>
</comment>
<dbReference type="InterPro" id="IPR048254">
    <property type="entry name" value="CDP_ALCOHOL_P_TRANSF_CS"/>
</dbReference>
<reference evidence="19" key="1">
    <citation type="submission" date="2011-08" db="EMBL/GenBank/DDBJ databases">
        <authorList>
            <person name="Rombauts S."/>
        </authorList>
    </citation>
    <scope>NUCLEOTIDE SEQUENCE</scope>
    <source>
        <strain evidence="19">London</strain>
    </source>
</reference>
<dbReference type="GO" id="GO:0005794">
    <property type="term" value="C:Golgi apparatus"/>
    <property type="evidence" value="ECO:0007669"/>
    <property type="project" value="TreeGrafter"/>
</dbReference>
<evidence type="ECO:0000256" key="1">
    <source>
        <dbReference type="ARBA" id="ARBA00004141"/>
    </source>
</evidence>
<dbReference type="PANTHER" id="PTHR10414">
    <property type="entry name" value="ETHANOLAMINEPHOSPHOTRANSFERASE"/>
    <property type="match status" value="1"/>
</dbReference>
<evidence type="ECO:0000313" key="18">
    <source>
        <dbReference type="EnsemblMetazoa" id="tetur10g03530.1"/>
    </source>
</evidence>
<dbReference type="InterPro" id="IPR000462">
    <property type="entry name" value="CDP-OH_P_trans"/>
</dbReference>
<dbReference type="EnsemblMetazoa" id="tetur10g03530.1">
    <property type="protein sequence ID" value="tetur10g03530.1"/>
    <property type="gene ID" value="tetur10g03530"/>
</dbReference>
<dbReference type="HOGENOM" id="CLU_035066_1_0_1"/>
<dbReference type="GO" id="GO:0004142">
    <property type="term" value="F:diacylglycerol cholinephosphotransferase activity"/>
    <property type="evidence" value="ECO:0007669"/>
    <property type="project" value="UniProtKB-EC"/>
</dbReference>
<feature type="transmembrane region" description="Helical" evidence="17">
    <location>
        <begin position="80"/>
        <end position="98"/>
    </location>
</feature>
<evidence type="ECO:0000256" key="11">
    <source>
        <dbReference type="ARBA" id="ARBA00036890"/>
    </source>
</evidence>
<comment type="catalytic activity">
    <reaction evidence="11">
        <text>1-hexadecanoyl-2-(9Z-octadecenoyl)-sn-glycerol + CDP-choline = 1-hexadecanoyl-2-(9Z-octadecenoyl)-sn-glycero-3-phosphocholine + CMP + H(+)</text>
        <dbReference type="Rhea" id="RHEA:54244"/>
        <dbReference type="ChEBI" id="CHEBI:15378"/>
        <dbReference type="ChEBI" id="CHEBI:58779"/>
        <dbReference type="ChEBI" id="CHEBI:60377"/>
        <dbReference type="ChEBI" id="CHEBI:73001"/>
        <dbReference type="ChEBI" id="CHEBI:75466"/>
    </reaction>
    <physiologicalReaction direction="left-to-right" evidence="11">
        <dbReference type="Rhea" id="RHEA:54245"/>
    </physiologicalReaction>
</comment>
<accession>T1KFL2</accession>
<feature type="transmembrane region" description="Helical" evidence="17">
    <location>
        <begin position="141"/>
        <end position="162"/>
    </location>
</feature>
<evidence type="ECO:0000256" key="14">
    <source>
        <dbReference type="ARBA" id="ARBA00048570"/>
    </source>
</evidence>
<keyword evidence="6 17" id="KW-0472">Membrane</keyword>
<keyword evidence="19" id="KW-1185">Reference proteome</keyword>
<dbReference type="Proteomes" id="UP000015104">
    <property type="component" value="Unassembled WGS sequence"/>
</dbReference>
<dbReference type="InterPro" id="IPR014472">
    <property type="entry name" value="CHOPT"/>
</dbReference>
<dbReference type="PANTHER" id="PTHR10414:SF37">
    <property type="entry name" value="BB IN A BOXCAR, ISOFORM C"/>
    <property type="match status" value="1"/>
</dbReference>
<dbReference type="GO" id="GO:0004307">
    <property type="term" value="F:ethanolaminephosphotransferase activity"/>
    <property type="evidence" value="ECO:0007669"/>
    <property type="project" value="TreeGrafter"/>
</dbReference>
<keyword evidence="8" id="KW-1208">Phospholipid metabolism</keyword>
<evidence type="ECO:0000256" key="17">
    <source>
        <dbReference type="SAM" id="Phobius"/>
    </source>
</evidence>
<evidence type="ECO:0000256" key="5">
    <source>
        <dbReference type="ARBA" id="ARBA00022989"/>
    </source>
</evidence>
<feature type="transmembrane region" description="Helical" evidence="17">
    <location>
        <begin position="214"/>
        <end position="240"/>
    </location>
</feature>
<evidence type="ECO:0000256" key="13">
    <source>
        <dbReference type="ARBA" id="ARBA00038987"/>
    </source>
</evidence>
<feature type="transmembrane region" description="Helical" evidence="17">
    <location>
        <begin position="53"/>
        <end position="74"/>
    </location>
</feature>
<keyword evidence="7" id="KW-0594">Phospholipid biosynthesis</keyword>
<keyword evidence="3 15" id="KW-0808">Transferase</keyword>
<dbReference type="EMBL" id="CAEY01000037">
    <property type="status" value="NOT_ANNOTATED_CDS"/>
    <property type="molecule type" value="Genomic_DNA"/>
</dbReference>
<evidence type="ECO:0000313" key="19">
    <source>
        <dbReference type="Proteomes" id="UP000015104"/>
    </source>
</evidence>
<evidence type="ECO:0000256" key="12">
    <source>
        <dbReference type="ARBA" id="ARBA00037890"/>
    </source>
</evidence>
<dbReference type="STRING" id="32264.T1KFL2"/>
<comment type="catalytic activity">
    <reaction evidence="9">
        <text>1-hexadecanoyl-2-(4Z,7Z,10Z,13Z,16Z,19Z-docosahexaenoyl)-sn-glycerol + CDP-choline = 1-hexadecanoyl-2-(4Z,7Z,10Z,13Z,16Z,19Z-docosahexaenoyl)-sn-glycero-3-phosphocholine + CMP + H(+)</text>
        <dbReference type="Rhea" id="RHEA:54332"/>
        <dbReference type="ChEBI" id="CHEBI:15378"/>
        <dbReference type="ChEBI" id="CHEBI:58779"/>
        <dbReference type="ChEBI" id="CHEBI:60377"/>
        <dbReference type="ChEBI" id="CHEBI:74963"/>
        <dbReference type="ChEBI" id="CHEBI:82949"/>
    </reaction>
    <physiologicalReaction direction="left-to-right" evidence="9">
        <dbReference type="Rhea" id="RHEA:54333"/>
    </physiologicalReaction>
</comment>
<organism evidence="18 19">
    <name type="scientific">Tetranychus urticae</name>
    <name type="common">Two-spotted spider mite</name>
    <dbReference type="NCBI Taxonomy" id="32264"/>
    <lineage>
        <taxon>Eukaryota</taxon>
        <taxon>Metazoa</taxon>
        <taxon>Ecdysozoa</taxon>
        <taxon>Arthropoda</taxon>
        <taxon>Chelicerata</taxon>
        <taxon>Arachnida</taxon>
        <taxon>Acari</taxon>
        <taxon>Acariformes</taxon>
        <taxon>Trombidiformes</taxon>
        <taxon>Prostigmata</taxon>
        <taxon>Eleutherengona</taxon>
        <taxon>Raphignathae</taxon>
        <taxon>Tetranychoidea</taxon>
        <taxon>Tetranychidae</taxon>
        <taxon>Tetranychus</taxon>
    </lineage>
</organism>
<comment type="catalytic activity">
    <reaction evidence="14">
        <text>CDP-choline + a 1,2-diacyl-sn-glycerol = a 1,2-diacyl-sn-glycero-3-phosphocholine + CMP + H(+)</text>
        <dbReference type="Rhea" id="RHEA:32939"/>
        <dbReference type="ChEBI" id="CHEBI:15378"/>
        <dbReference type="ChEBI" id="CHEBI:17815"/>
        <dbReference type="ChEBI" id="CHEBI:57643"/>
        <dbReference type="ChEBI" id="CHEBI:58779"/>
        <dbReference type="ChEBI" id="CHEBI:60377"/>
        <dbReference type="EC" id="2.7.8.2"/>
    </reaction>
    <physiologicalReaction direction="left-to-right" evidence="14">
        <dbReference type="Rhea" id="RHEA:32940"/>
    </physiologicalReaction>
</comment>
<dbReference type="GO" id="GO:0006646">
    <property type="term" value="P:phosphatidylethanolamine biosynthetic process"/>
    <property type="evidence" value="ECO:0007669"/>
    <property type="project" value="TreeGrafter"/>
</dbReference>
<evidence type="ECO:0000256" key="6">
    <source>
        <dbReference type="ARBA" id="ARBA00023136"/>
    </source>
</evidence>
<dbReference type="FunFam" id="1.20.120.1760:FF:000002">
    <property type="entry name" value="Choline/ethanolamine phosphotransferase 1"/>
    <property type="match status" value="1"/>
</dbReference>
<evidence type="ECO:0000256" key="15">
    <source>
        <dbReference type="RuleBase" id="RU003750"/>
    </source>
</evidence>
<feature type="transmembrane region" description="Helical" evidence="17">
    <location>
        <begin position="252"/>
        <end position="270"/>
    </location>
</feature>
<evidence type="ECO:0000256" key="4">
    <source>
        <dbReference type="ARBA" id="ARBA00022692"/>
    </source>
</evidence>
<dbReference type="Gene3D" id="1.20.120.1760">
    <property type="match status" value="1"/>
</dbReference>
<feature type="transmembrane region" description="Helical" evidence="17">
    <location>
        <begin position="182"/>
        <end position="202"/>
    </location>
</feature>
<comment type="pathway">
    <text evidence="12">Phospholipid metabolism; phosphatidylcholine biosynthesis; phosphatidylcholine from phosphocholine: step 2/2.</text>
</comment>
<dbReference type="PIRSF" id="PIRSF015665">
    <property type="entry name" value="CHOPT"/>
    <property type="match status" value="1"/>
</dbReference>
<sequence>MLLCGGDVLTERQLHRLNEHKYRSAGNTLLDPVMQKFWNWFTKRLPLWLAPNLMTLVGLCVNALTTVVLILYSPDGKQPIPGWALIFFAIGLFIYQTLDATDGKQARRTGTSSPLGELFDHGCDSISTVLASIATCLTFQLGYYPGWMFYQCIAASFLFYLAHWQTYVSATLKFGRFDVTEVQFSIMFFNILTACTSQDFWASTVPGLNMELKILPAIAIAIAHAIVAFNNFSVILAGGVGKNGSTVAGTSVLSPCIPIAIVIVPAFIIYQKSSPHLFEEHPCLYLITFGLIIAKVTNRLVVAHMTKSEMDYLDTVLIGPAMLFLNQYFNNFLPEYFVLWLALIYTLADLIHYAVVICRQISSYLHINVLTIAPNSPSWNAQKSDKHNKGSLNGRDKKYNLRQGRHQ</sequence>